<gene>
    <name evidence="1" type="ORF">A6J77_006580</name>
</gene>
<comment type="caution">
    <text evidence="1">The sequence shown here is derived from an EMBL/GenBank/DDBJ whole genome shotgun (WGS) entry which is preliminary data.</text>
</comment>
<dbReference type="Gene3D" id="3.40.50.1820">
    <property type="entry name" value="alpha/beta hydrolase"/>
    <property type="match status" value="1"/>
</dbReference>
<name>A0A2J9PNP2_9LACT</name>
<dbReference type="RefSeq" id="WP_083069273.1">
    <property type="nucleotide sequence ID" value="NZ_JALXKY010000001.1"/>
</dbReference>
<dbReference type="Proteomes" id="UP000192813">
    <property type="component" value="Unassembled WGS sequence"/>
</dbReference>
<reference evidence="2" key="1">
    <citation type="submission" date="2017-12" db="EMBL/GenBank/DDBJ databases">
        <title>FDA dAtabase for Regulatory Grade micrObial Sequences (FDA-ARGOS): Supporting development and validation of Infectious Disease Dx tests.</title>
        <authorList>
            <person name="Hoffmann M."/>
            <person name="Allard M."/>
            <person name="Evans P."/>
            <person name="Brown E."/>
            <person name="Tallon L."/>
            <person name="Sadzewicz L."/>
            <person name="Sengamalay N."/>
            <person name="Ott S."/>
            <person name="Godinez A."/>
            <person name="Nagaraj S."/>
            <person name="Vavikolanu K."/>
            <person name="Aluvathingal J."/>
            <person name="Nadendla S."/>
            <person name="Sichtig H."/>
        </authorList>
    </citation>
    <scope>NUCLEOTIDE SEQUENCE [LARGE SCALE GENOMIC DNA]</scope>
    <source>
        <strain evidence="2">FDAARGOS_249</strain>
    </source>
</reference>
<dbReference type="PANTHER" id="PTHR48098">
    <property type="entry name" value="ENTEROCHELIN ESTERASE-RELATED"/>
    <property type="match status" value="1"/>
</dbReference>
<dbReference type="SUPFAM" id="SSF53474">
    <property type="entry name" value="alpha/beta-Hydrolases"/>
    <property type="match status" value="1"/>
</dbReference>
<sequence length="245" mass="28392">MNAEFLHHYSGHLNQEMYLNRYGHAGIPVVVFPSSGGSKDEFADFGMIEAAHYFIEEGKVQFFTLSSHDQESWLHKGKSQHDRAEAHNAYERYVIDEAIPFIKHYTGWFDPMMTTGCSMGAYHALNFQLKHPDVFNKTLALSGVYDVRYFGGDFGGDLAVYYNSPVDYIWTLNDPWFIDHLRQADIVICTGLGDWEADGLPGYYKLREAFENKNIPAWFAEWGPNVSHDWIWWRQQLPYFLGHMV</sequence>
<accession>A0A2J9PNP2</accession>
<dbReference type="InterPro" id="IPR029058">
    <property type="entry name" value="AB_hydrolase_fold"/>
</dbReference>
<evidence type="ECO:0000313" key="2">
    <source>
        <dbReference type="Proteomes" id="UP000192813"/>
    </source>
</evidence>
<dbReference type="EMBL" id="NBTM02000001">
    <property type="protein sequence ID" value="PNL91906.1"/>
    <property type="molecule type" value="Genomic_DNA"/>
</dbReference>
<dbReference type="InterPro" id="IPR000801">
    <property type="entry name" value="Esterase-like"/>
</dbReference>
<evidence type="ECO:0000313" key="1">
    <source>
        <dbReference type="EMBL" id="PNL91906.1"/>
    </source>
</evidence>
<dbReference type="AlphaFoldDB" id="A0A2J9PNP2"/>
<organism evidence="1 2">
    <name type="scientific">Aerococcus viridans</name>
    <dbReference type="NCBI Taxonomy" id="1377"/>
    <lineage>
        <taxon>Bacteria</taxon>
        <taxon>Bacillati</taxon>
        <taxon>Bacillota</taxon>
        <taxon>Bacilli</taxon>
        <taxon>Lactobacillales</taxon>
        <taxon>Aerococcaceae</taxon>
        <taxon>Aerococcus</taxon>
    </lineage>
</organism>
<dbReference type="Pfam" id="PF00756">
    <property type="entry name" value="Esterase"/>
    <property type="match status" value="1"/>
</dbReference>
<proteinExistence type="predicted"/>
<dbReference type="InterPro" id="IPR050583">
    <property type="entry name" value="Mycobacterial_A85_antigen"/>
</dbReference>
<protein>
    <submittedName>
        <fullName evidence="1">Esterase</fullName>
    </submittedName>
</protein>